<dbReference type="InterPro" id="IPR002495">
    <property type="entry name" value="Glyco_trans_8"/>
</dbReference>
<dbReference type="CDD" id="cd02537">
    <property type="entry name" value="GT8_Glycogenin"/>
    <property type="match status" value="1"/>
</dbReference>
<feature type="compositionally biased region" description="Low complexity" evidence="8">
    <location>
        <begin position="358"/>
        <end position="370"/>
    </location>
</feature>
<dbReference type="Proteomes" id="UP001318040">
    <property type="component" value="Chromosome 70"/>
</dbReference>
<evidence type="ECO:0000256" key="7">
    <source>
        <dbReference type="ARBA" id="ARBA00049637"/>
    </source>
</evidence>
<dbReference type="AlphaFoldDB" id="A0AAJ7UHY4"/>
<dbReference type="InterPro" id="IPR029044">
    <property type="entry name" value="Nucleotide-diphossugar_trans"/>
</dbReference>
<evidence type="ECO:0000256" key="5">
    <source>
        <dbReference type="ARBA" id="ARBA00047374"/>
    </source>
</evidence>
<accession>A0AAJ7UHY4</accession>
<gene>
    <name evidence="10" type="primary">GYG1</name>
</gene>
<dbReference type="PANTHER" id="PTHR11183">
    <property type="entry name" value="GLYCOGENIN SUBFAMILY MEMBER"/>
    <property type="match status" value="1"/>
</dbReference>
<dbReference type="InterPro" id="IPR050587">
    <property type="entry name" value="GNT1/Glycosyltrans_8"/>
</dbReference>
<comment type="catalytic activity">
    <reaction evidence="5">
        <text>[1,4-alpha-D-glucosyl](n)-L-tyrosyl-[glycogenin] + UDP-alpha-D-glucose = [1,4-alpha-D-glucosyl](n+1)-L-tyrosyl-[glycogenin] + UDP + H(+)</text>
        <dbReference type="Rhea" id="RHEA:56560"/>
        <dbReference type="Rhea" id="RHEA-COMP:14606"/>
        <dbReference type="Rhea" id="RHEA-COMP:14607"/>
        <dbReference type="ChEBI" id="CHEBI:15378"/>
        <dbReference type="ChEBI" id="CHEBI:58223"/>
        <dbReference type="ChEBI" id="CHEBI:58885"/>
        <dbReference type="ChEBI" id="CHEBI:140574"/>
        <dbReference type="EC" id="2.4.1.186"/>
    </reaction>
    <physiologicalReaction direction="left-to-right" evidence="5">
        <dbReference type="Rhea" id="RHEA:56561"/>
    </physiologicalReaction>
</comment>
<evidence type="ECO:0000256" key="4">
    <source>
        <dbReference type="ARBA" id="ARBA00038934"/>
    </source>
</evidence>
<protein>
    <recommendedName>
        <fullName evidence="4">glycogenin glucosyltransferase</fullName>
        <ecNumber evidence="4">2.4.1.186</ecNumber>
    </recommendedName>
</protein>
<keyword evidence="9" id="KW-1185">Reference proteome</keyword>
<evidence type="ECO:0000256" key="2">
    <source>
        <dbReference type="ARBA" id="ARBA00023056"/>
    </source>
</evidence>
<dbReference type="SUPFAM" id="SSF53448">
    <property type="entry name" value="Nucleotide-diphospho-sugar transferases"/>
    <property type="match status" value="1"/>
</dbReference>
<evidence type="ECO:0000313" key="9">
    <source>
        <dbReference type="Proteomes" id="UP001318040"/>
    </source>
</evidence>
<comment type="similarity">
    <text evidence="3">Belongs to the glycosyltransferase 8 family. Glycogenin subfamily.</text>
</comment>
<dbReference type="Gene3D" id="3.90.550.10">
    <property type="entry name" value="Spore Coat Polysaccharide Biosynthesis Protein SpsA, Chain A"/>
    <property type="match status" value="1"/>
</dbReference>
<feature type="region of interest" description="Disordered" evidence="8">
    <location>
        <begin position="355"/>
        <end position="379"/>
    </location>
</feature>
<comment type="catalytic activity">
    <reaction evidence="6">
        <text>L-tyrosyl-[glycogenin] + UDP-alpha-D-glucose = alpha-D-glucosyl-L-tyrosyl-[glycogenin] + UDP + H(+)</text>
        <dbReference type="Rhea" id="RHEA:23360"/>
        <dbReference type="Rhea" id="RHEA-COMP:14604"/>
        <dbReference type="Rhea" id="RHEA-COMP:14605"/>
        <dbReference type="ChEBI" id="CHEBI:15378"/>
        <dbReference type="ChEBI" id="CHEBI:46858"/>
        <dbReference type="ChEBI" id="CHEBI:58223"/>
        <dbReference type="ChEBI" id="CHEBI:58885"/>
        <dbReference type="ChEBI" id="CHEBI:140573"/>
        <dbReference type="EC" id="2.4.1.186"/>
    </reaction>
    <physiologicalReaction direction="left-to-right" evidence="6">
        <dbReference type="Rhea" id="RHEA:23361"/>
    </physiologicalReaction>
</comment>
<evidence type="ECO:0000256" key="8">
    <source>
        <dbReference type="SAM" id="MobiDB-lite"/>
    </source>
</evidence>
<evidence type="ECO:0000256" key="3">
    <source>
        <dbReference type="ARBA" id="ARBA00038162"/>
    </source>
</evidence>
<feature type="region of interest" description="Disordered" evidence="8">
    <location>
        <begin position="276"/>
        <end position="305"/>
    </location>
</feature>
<evidence type="ECO:0000313" key="10">
    <source>
        <dbReference type="RefSeq" id="XP_032835068.1"/>
    </source>
</evidence>
<dbReference type="KEGG" id="pmrn:116957177"/>
<reference evidence="10" key="1">
    <citation type="submission" date="2025-08" db="UniProtKB">
        <authorList>
            <consortium name="RefSeq"/>
        </authorList>
    </citation>
    <scope>IDENTIFICATION</scope>
    <source>
        <tissue evidence="10">Sperm</tissue>
    </source>
</reference>
<dbReference type="GO" id="GO:0008466">
    <property type="term" value="F:glycogenin glucosyltransferase activity"/>
    <property type="evidence" value="ECO:0007669"/>
    <property type="project" value="UniProtKB-EC"/>
</dbReference>
<comment type="pathway">
    <text evidence="1">Glycan biosynthesis; glycogen biosynthesis.</text>
</comment>
<keyword evidence="2" id="KW-0320">Glycogen biosynthesis</keyword>
<evidence type="ECO:0000256" key="6">
    <source>
        <dbReference type="ARBA" id="ARBA00047924"/>
    </source>
</evidence>
<feature type="compositionally biased region" description="Low complexity" evidence="8">
    <location>
        <begin position="278"/>
        <end position="304"/>
    </location>
</feature>
<comment type="function">
    <text evidence="7">Glycogenin participates in the glycogen biosynthetic process along with glycogen synthase and glycogen branching enzyme. It catalyzes the formation of a short alpha (1,4)-glucosyl chain covalently attached via a glucose 1-O-tyrosyl linkage to internal tyrosine residues and these chains act as primers for the elongation reaction catalyzed by glycogen synthase.</text>
</comment>
<proteinExistence type="inferred from homology"/>
<evidence type="ECO:0000256" key="1">
    <source>
        <dbReference type="ARBA" id="ARBA00004964"/>
    </source>
</evidence>
<sequence length="406" mass="44425">MTGCVIIKGVGGSLIGAMGLLPPLAKQPLSTLLSYCATAACIMPPAADEAFVTLATNDSYAKGALVLAHSLHQQGTTRQLAILVTPHVSPAYRSALRVTFDLVQEVDVMESGDSAHLSLMQRPELGVTLTKIHCWTLTQYSKAVFMDADTMAVAPLDDLFDREELSAAPDPGWPDCFNSGLFVFRPSLDTYSQLLEMARSTGSFDGGDQGLLNTFFSRWATENIERHLPFTYNLSIASVYSYMPAFKRFGGDVKVVHFLGAVKPWHCRYDSKSGTVASSSSSSSSSDLSQQPHPQQQPQPQQQHLPHHANFLQRWWQLFHGSVLPTLPADAAAAAGVEVSSLQWALSSLSVAAHAGSEGQQQQQGQQGQQQEEEHRRRLQWERGQADYLGVDAFKHIQSKLDSQLK</sequence>
<dbReference type="RefSeq" id="XP_032835068.1">
    <property type="nucleotide sequence ID" value="XM_032979177.1"/>
</dbReference>
<dbReference type="GO" id="GO:0005978">
    <property type="term" value="P:glycogen biosynthetic process"/>
    <property type="evidence" value="ECO:0007669"/>
    <property type="project" value="UniProtKB-KW"/>
</dbReference>
<dbReference type="EC" id="2.4.1.186" evidence="4"/>
<name>A0AAJ7UHY4_PETMA</name>
<organism evidence="9 10">
    <name type="scientific">Petromyzon marinus</name>
    <name type="common">Sea lamprey</name>
    <dbReference type="NCBI Taxonomy" id="7757"/>
    <lineage>
        <taxon>Eukaryota</taxon>
        <taxon>Metazoa</taxon>
        <taxon>Chordata</taxon>
        <taxon>Craniata</taxon>
        <taxon>Vertebrata</taxon>
        <taxon>Cyclostomata</taxon>
        <taxon>Hyperoartia</taxon>
        <taxon>Petromyzontiformes</taxon>
        <taxon>Petromyzontidae</taxon>
        <taxon>Petromyzon</taxon>
    </lineage>
</organism>
<dbReference type="Pfam" id="PF01501">
    <property type="entry name" value="Glyco_transf_8"/>
    <property type="match status" value="1"/>
</dbReference>